<keyword evidence="7 10" id="KW-0653">Protein transport</keyword>
<comment type="function">
    <text evidence="10">Interacts with outer membrane receptor proteins that carry out high-affinity binding and energy dependent uptake into the periplasmic space of specific substrates. It could act to transduce energy from the cytoplasmic membrane to specific energy-requiring processes in the outer membrane, resulting in the release into the periplasm of ligands bound by these outer membrane proteins.</text>
</comment>
<keyword evidence="5 10" id="KW-0997">Cell inner membrane</keyword>
<name>A0ABR5VQ55_9GAMM</name>
<dbReference type="InterPro" id="IPR051045">
    <property type="entry name" value="TonB-dependent_transducer"/>
</dbReference>
<evidence type="ECO:0000313" key="12">
    <source>
        <dbReference type="EMBL" id="KYL32394.1"/>
    </source>
</evidence>
<evidence type="ECO:0000256" key="10">
    <source>
        <dbReference type="RuleBase" id="RU362123"/>
    </source>
</evidence>
<protein>
    <recommendedName>
        <fullName evidence="10">Protein TonB</fullName>
    </recommendedName>
</protein>
<accession>A0ABR5VQ55</accession>
<organism evidence="12 13">
    <name type="scientific">Pseudoalteromonas agarivorans</name>
    <dbReference type="NCBI Taxonomy" id="176102"/>
    <lineage>
        <taxon>Bacteria</taxon>
        <taxon>Pseudomonadati</taxon>
        <taxon>Pseudomonadota</taxon>
        <taxon>Gammaproteobacteria</taxon>
        <taxon>Alteromonadales</taxon>
        <taxon>Pseudoalteromonadaceae</taxon>
        <taxon>Pseudoalteromonas</taxon>
    </lineage>
</organism>
<comment type="similarity">
    <text evidence="2 10">Belongs to the TonB family.</text>
</comment>
<keyword evidence="4 10" id="KW-1003">Cell membrane</keyword>
<dbReference type="PROSITE" id="PS51257">
    <property type="entry name" value="PROKAR_LIPOPROTEIN"/>
    <property type="match status" value="1"/>
</dbReference>
<dbReference type="Pfam" id="PF03544">
    <property type="entry name" value="TonB_C"/>
    <property type="match status" value="1"/>
</dbReference>
<feature type="domain" description="TonB C-terminal" evidence="11">
    <location>
        <begin position="22"/>
        <end position="114"/>
    </location>
</feature>
<dbReference type="Proteomes" id="UP000075621">
    <property type="component" value="Unassembled WGS sequence"/>
</dbReference>
<dbReference type="InterPro" id="IPR006260">
    <property type="entry name" value="TonB/TolA_C"/>
</dbReference>
<sequence length="114" mass="12623">MKYLLSIIAALIITGCTTTPLQDSPTATVKSTVPPKYPVAEVRNKTEGFVTMSYDVDSYGRPNNIKVINAKPEQVFNSEAKRALSKWQYSPKVVNGVAVPDKNLEMTIEFNLDN</sequence>
<evidence type="ECO:0000259" key="11">
    <source>
        <dbReference type="PROSITE" id="PS52015"/>
    </source>
</evidence>
<evidence type="ECO:0000256" key="3">
    <source>
        <dbReference type="ARBA" id="ARBA00022448"/>
    </source>
</evidence>
<evidence type="ECO:0000256" key="1">
    <source>
        <dbReference type="ARBA" id="ARBA00004383"/>
    </source>
</evidence>
<evidence type="ECO:0000256" key="7">
    <source>
        <dbReference type="ARBA" id="ARBA00022927"/>
    </source>
</evidence>
<dbReference type="NCBIfam" id="TIGR01352">
    <property type="entry name" value="tonB_Cterm"/>
    <property type="match status" value="1"/>
</dbReference>
<keyword evidence="6" id="KW-0812">Transmembrane</keyword>
<keyword evidence="9" id="KW-0472">Membrane</keyword>
<dbReference type="Gene3D" id="3.30.1150.10">
    <property type="match status" value="1"/>
</dbReference>
<evidence type="ECO:0000256" key="2">
    <source>
        <dbReference type="ARBA" id="ARBA00006555"/>
    </source>
</evidence>
<evidence type="ECO:0000256" key="4">
    <source>
        <dbReference type="ARBA" id="ARBA00022475"/>
    </source>
</evidence>
<keyword evidence="3 10" id="KW-0813">Transport</keyword>
<dbReference type="PANTHER" id="PTHR33446:SF14">
    <property type="entry name" value="PROTEIN TONB"/>
    <property type="match status" value="1"/>
</dbReference>
<evidence type="ECO:0000256" key="8">
    <source>
        <dbReference type="ARBA" id="ARBA00022989"/>
    </source>
</evidence>
<dbReference type="SUPFAM" id="SSF74653">
    <property type="entry name" value="TolA/TonB C-terminal domain"/>
    <property type="match status" value="1"/>
</dbReference>
<dbReference type="InterPro" id="IPR003538">
    <property type="entry name" value="TonB"/>
</dbReference>
<dbReference type="PRINTS" id="PR01374">
    <property type="entry name" value="TONBPROTEIN"/>
</dbReference>
<dbReference type="EMBL" id="LVCM01000027">
    <property type="protein sequence ID" value="KYL32394.1"/>
    <property type="molecule type" value="Genomic_DNA"/>
</dbReference>
<comment type="subcellular location">
    <subcellularLocation>
        <location evidence="1 10">Cell inner membrane</location>
        <topology evidence="1 10">Single-pass membrane protein</topology>
        <orientation evidence="1 10">Periplasmic side</orientation>
    </subcellularLocation>
</comment>
<evidence type="ECO:0000313" key="13">
    <source>
        <dbReference type="Proteomes" id="UP000075621"/>
    </source>
</evidence>
<reference evidence="12 13" key="1">
    <citation type="submission" date="2016-03" db="EMBL/GenBank/DDBJ databases">
        <authorList>
            <person name="Zhang H."/>
            <person name="Liu R."/>
            <person name="Wang M."/>
            <person name="Wang H."/>
            <person name="Wang L."/>
            <person name="Song L."/>
        </authorList>
    </citation>
    <scope>NUCLEOTIDE SEQUENCE [LARGE SCALE GENOMIC DNA]</scope>
    <source>
        <strain evidence="12 13">DSM 16098</strain>
    </source>
</reference>
<gene>
    <name evidence="12" type="ORF">A2I98_17375</name>
</gene>
<dbReference type="InterPro" id="IPR037682">
    <property type="entry name" value="TonB_C"/>
</dbReference>
<dbReference type="PROSITE" id="PS52015">
    <property type="entry name" value="TONB_CTD"/>
    <property type="match status" value="1"/>
</dbReference>
<evidence type="ECO:0000256" key="6">
    <source>
        <dbReference type="ARBA" id="ARBA00022692"/>
    </source>
</evidence>
<dbReference type="PANTHER" id="PTHR33446">
    <property type="entry name" value="PROTEIN TONB-RELATED"/>
    <property type="match status" value="1"/>
</dbReference>
<comment type="caution">
    <text evidence="12">The sequence shown here is derived from an EMBL/GenBank/DDBJ whole genome shotgun (WGS) entry which is preliminary data.</text>
</comment>
<proteinExistence type="inferred from homology"/>
<keyword evidence="10" id="KW-0735">Signal-anchor</keyword>
<evidence type="ECO:0000256" key="9">
    <source>
        <dbReference type="ARBA" id="ARBA00023136"/>
    </source>
</evidence>
<keyword evidence="8" id="KW-1133">Transmembrane helix</keyword>
<evidence type="ECO:0000256" key="5">
    <source>
        <dbReference type="ARBA" id="ARBA00022519"/>
    </source>
</evidence>
<dbReference type="RefSeq" id="WP_029771693.1">
    <property type="nucleotide sequence ID" value="NZ_JANIGJ010000003.1"/>
</dbReference>